<dbReference type="Proteomes" id="UP000504638">
    <property type="component" value="Unplaced"/>
</dbReference>
<reference evidence="4" key="2">
    <citation type="submission" date="2020-04" db="EMBL/GenBank/DDBJ databases">
        <authorList>
            <consortium name="NCBI Genome Project"/>
        </authorList>
    </citation>
    <scope>NUCLEOTIDE SEQUENCE</scope>
    <source>
        <strain evidence="4">CBS 781.70</strain>
    </source>
</reference>
<accession>A0A6G1G840</accession>
<feature type="region of interest" description="Disordered" evidence="1">
    <location>
        <begin position="460"/>
        <end position="510"/>
    </location>
</feature>
<proteinExistence type="predicted"/>
<reference evidence="4" key="3">
    <citation type="submission" date="2025-04" db="UniProtKB">
        <authorList>
            <consortium name="RefSeq"/>
        </authorList>
    </citation>
    <scope>IDENTIFICATION</scope>
    <source>
        <strain evidence="4">CBS 781.70</strain>
    </source>
</reference>
<dbReference type="GeneID" id="54415665"/>
<dbReference type="RefSeq" id="XP_033535691.1">
    <property type="nucleotide sequence ID" value="XM_033675095.1"/>
</dbReference>
<dbReference type="AlphaFoldDB" id="A0A6G1G840"/>
<organism evidence="2">
    <name type="scientific">Eremomyces bilateralis CBS 781.70</name>
    <dbReference type="NCBI Taxonomy" id="1392243"/>
    <lineage>
        <taxon>Eukaryota</taxon>
        <taxon>Fungi</taxon>
        <taxon>Dikarya</taxon>
        <taxon>Ascomycota</taxon>
        <taxon>Pezizomycotina</taxon>
        <taxon>Dothideomycetes</taxon>
        <taxon>Dothideomycetes incertae sedis</taxon>
        <taxon>Eremomycetales</taxon>
        <taxon>Eremomycetaceae</taxon>
        <taxon>Eremomyces</taxon>
    </lineage>
</organism>
<dbReference type="InterPro" id="IPR027796">
    <property type="entry name" value="OTT_1508_deam-like"/>
</dbReference>
<reference evidence="2 4" key="1">
    <citation type="submission" date="2020-01" db="EMBL/GenBank/DDBJ databases">
        <authorList>
            <consortium name="DOE Joint Genome Institute"/>
            <person name="Haridas S."/>
            <person name="Albert R."/>
            <person name="Binder M."/>
            <person name="Bloem J."/>
            <person name="Labutti K."/>
            <person name="Salamov A."/>
            <person name="Andreopoulos B."/>
            <person name="Baker S.E."/>
            <person name="Barry K."/>
            <person name="Bills G."/>
            <person name="Bluhm B.H."/>
            <person name="Cannon C."/>
            <person name="Castanera R."/>
            <person name="Culley D.E."/>
            <person name="Daum C."/>
            <person name="Ezra D."/>
            <person name="Gonzalez J.B."/>
            <person name="Henrissat B."/>
            <person name="Kuo A."/>
            <person name="Liang C."/>
            <person name="Lipzen A."/>
            <person name="Lutzoni F."/>
            <person name="Magnuson J."/>
            <person name="Mondo S."/>
            <person name="Nolan M."/>
            <person name="Ohm R."/>
            <person name="Pangilinan J."/>
            <person name="Park H.-J."/>
            <person name="Ramirez L."/>
            <person name="Alfaro M."/>
            <person name="Sun H."/>
            <person name="Tritt A."/>
            <person name="Yoshinaga Y."/>
            <person name="Zwiers L.-H."/>
            <person name="Turgeon B.G."/>
            <person name="Goodwin S.B."/>
            <person name="Spatafora J.W."/>
            <person name="Crous P.W."/>
            <person name="Grigoriev I.V."/>
        </authorList>
    </citation>
    <scope>NUCLEOTIDE SEQUENCE</scope>
    <source>
        <strain evidence="2 4">CBS 781.70</strain>
    </source>
</reference>
<sequence length="691" mass="77762">MALAGDPISENTALLSLLGPVLEPVTEHEIPHRNKRYESSYPLIFKHEKQLAQAFALILVNTDDPKRVGAVCIEVADGGHLQLRTAVNSGTQENRKIAFHKVMNHLNCDNVTSNSLLNEMIDVCRLKLLSRLCSHHAPNSRKSNRQPIIRKLHEFVRLFDKIRKAPSELIPLTEHTSSLVQDFDRIEEMSASEAKLGQQKTNLFQIIHRINDMLAEVDLLAVLGLLMKHAVVPNLTEITATIRRFKQLQQYLFAARTLVSLIQKYPIIRNMTIQGVELGPFMECNQGPQPSGVRSGLFRRTLASKKSKVSRALLRHIYKELQTDQAGILENIDRFSERDKLVHAEIQLLFQYEDSKDDIALPPRVICSSKHACFSCNLFLRVHGRFYTPGTHGRLYEPWRLPHHDELGLPEESINGHLVQFNNALEDRIKTTLKSGKSKLAYPCESTIFHLGSQASSVLSVHRQAPPRAVPGAGQDQLENEDSNRSLVQPEPVSTSPKQKPSSDHGVQPVQTEISPSVYLEDTDELSDLASLPTVDRIGNSKIIDVPEPVDQPAIPQRLGTCRSANGSFVSILYSPKSRISIEKTHPLILGPPLILRVAPEQSVRVHSPRIHMELTSGDGCTFDDTYGEVSVFIVNVELLEFSQALERYKQQDMVDLSLPHECPESFHDIREQDLVLRKRQDVVVIRVQPE</sequence>
<keyword evidence="3" id="KW-1185">Reference proteome</keyword>
<evidence type="ECO:0000313" key="2">
    <source>
        <dbReference type="EMBL" id="KAF1814060.1"/>
    </source>
</evidence>
<protein>
    <submittedName>
        <fullName evidence="2 4">Uncharacterized protein</fullName>
    </submittedName>
</protein>
<evidence type="ECO:0000256" key="1">
    <source>
        <dbReference type="SAM" id="MobiDB-lite"/>
    </source>
</evidence>
<evidence type="ECO:0000313" key="3">
    <source>
        <dbReference type="Proteomes" id="UP000504638"/>
    </source>
</evidence>
<gene>
    <name evidence="2 4" type="ORF">P152DRAFT_302886</name>
</gene>
<dbReference type="OrthoDB" id="4851849at2759"/>
<dbReference type="EMBL" id="ML975154">
    <property type="protein sequence ID" value="KAF1814060.1"/>
    <property type="molecule type" value="Genomic_DNA"/>
</dbReference>
<dbReference type="Pfam" id="PF14441">
    <property type="entry name" value="OTT_1508_deam"/>
    <property type="match status" value="1"/>
</dbReference>
<evidence type="ECO:0000313" key="4">
    <source>
        <dbReference type="RefSeq" id="XP_033535691.1"/>
    </source>
</evidence>
<name>A0A6G1G840_9PEZI</name>